<dbReference type="PANTHER" id="PTHR22789:SF8">
    <property type="entry name" value="L-RIBULOSE-5-PHOSPHATE 4-EPIMERASE SGBE"/>
    <property type="match status" value="1"/>
</dbReference>
<proteinExistence type="inferred from homology"/>
<evidence type="ECO:0000256" key="4">
    <source>
        <dbReference type="ARBA" id="ARBA00013186"/>
    </source>
</evidence>
<dbReference type="Proteomes" id="UP000886884">
    <property type="component" value="Unassembled WGS sequence"/>
</dbReference>
<accession>A0A9D1P7B1</accession>
<feature type="domain" description="Class II aldolase/adducin N-terminal" evidence="14">
    <location>
        <begin position="6"/>
        <end position="195"/>
    </location>
</feature>
<evidence type="ECO:0000256" key="11">
    <source>
        <dbReference type="ARBA" id="ARBA00053542"/>
    </source>
</evidence>
<dbReference type="InterPro" id="IPR050197">
    <property type="entry name" value="Aldolase_class_II_sugar_metab"/>
</dbReference>
<evidence type="ECO:0000256" key="1">
    <source>
        <dbReference type="ARBA" id="ARBA00001726"/>
    </source>
</evidence>
<dbReference type="Gene3D" id="3.40.225.10">
    <property type="entry name" value="Class II aldolase/adducin N-terminal domain"/>
    <property type="match status" value="1"/>
</dbReference>
<keyword evidence="6" id="KW-0862">Zinc</keyword>
<evidence type="ECO:0000256" key="7">
    <source>
        <dbReference type="ARBA" id="ARBA00022935"/>
    </source>
</evidence>
<dbReference type="InterPro" id="IPR001303">
    <property type="entry name" value="Aldolase_II/adducin_N"/>
</dbReference>
<dbReference type="EC" id="5.1.3.4" evidence="4"/>
<evidence type="ECO:0000256" key="6">
    <source>
        <dbReference type="ARBA" id="ARBA00022833"/>
    </source>
</evidence>
<sequence length="232" mass="25340">MLELRKQVYEANMELYRNHLAPLTWGNVSQVDRSLGVMAIKPSGVPYERLSAEDITVVSLETGERVAGHLNPSSDTPTHLALYRAFPGIGGITHTHSPYATAWAQAGRPLRCLGTTHADCFYGEVPVTRYVSREEAARAYEAETGTVIVEAFAGRDPVHTPGVLVRGHGPFTWGDSALKSVYNAITLEEVARMNLLTLLLDGNVPDLPEALQSKHFERKHGPNAYYGQGSNG</sequence>
<dbReference type="GO" id="GO:0046872">
    <property type="term" value="F:metal ion binding"/>
    <property type="evidence" value="ECO:0007669"/>
    <property type="project" value="UniProtKB-KW"/>
</dbReference>
<dbReference type="PANTHER" id="PTHR22789">
    <property type="entry name" value="FUCULOSE PHOSPHATE ALDOLASE"/>
    <property type="match status" value="1"/>
</dbReference>
<gene>
    <name evidence="15" type="primary">araD</name>
    <name evidence="15" type="ORF">IAA64_07645</name>
</gene>
<evidence type="ECO:0000256" key="5">
    <source>
        <dbReference type="ARBA" id="ARBA00022723"/>
    </source>
</evidence>
<protein>
    <recommendedName>
        <fullName evidence="13">L-ribulose-5-phosphate 4-epimerase</fullName>
        <ecNumber evidence="4">5.1.3.4</ecNumber>
    </recommendedName>
    <alternativeName>
        <fullName evidence="10">Phosphoribulose isomerase</fullName>
    </alternativeName>
</protein>
<evidence type="ECO:0000256" key="2">
    <source>
        <dbReference type="ARBA" id="ARBA00001947"/>
    </source>
</evidence>
<dbReference type="GO" id="GO:0005829">
    <property type="term" value="C:cytosol"/>
    <property type="evidence" value="ECO:0007669"/>
    <property type="project" value="TreeGrafter"/>
</dbReference>
<dbReference type="AlphaFoldDB" id="A0A9D1P7B1"/>
<evidence type="ECO:0000256" key="8">
    <source>
        <dbReference type="ARBA" id="ARBA00023235"/>
    </source>
</evidence>
<evidence type="ECO:0000256" key="13">
    <source>
        <dbReference type="ARBA" id="ARBA00074961"/>
    </source>
</evidence>
<dbReference type="Pfam" id="PF00596">
    <property type="entry name" value="Aldolase_II"/>
    <property type="match status" value="1"/>
</dbReference>
<evidence type="ECO:0000256" key="9">
    <source>
        <dbReference type="ARBA" id="ARBA00023277"/>
    </source>
</evidence>
<comment type="pathway">
    <text evidence="12">Carbohydrate degradation; L-arabinose degradation via L-ribulose; D-xylulose 5-phosphate from L-arabinose (bacterial route): step 3/3.</text>
</comment>
<dbReference type="GO" id="GO:0008742">
    <property type="term" value="F:L-ribulose-phosphate 4-epimerase activity"/>
    <property type="evidence" value="ECO:0007669"/>
    <property type="project" value="UniProtKB-EC"/>
</dbReference>
<dbReference type="SUPFAM" id="SSF53639">
    <property type="entry name" value="AraD/HMP-PK domain-like"/>
    <property type="match status" value="1"/>
</dbReference>
<name>A0A9D1P7B1_9FIRM</name>
<comment type="similarity">
    <text evidence="3">Belongs to the aldolase class II family. AraD/FucA subfamily.</text>
</comment>
<evidence type="ECO:0000259" key="14">
    <source>
        <dbReference type="SMART" id="SM01007"/>
    </source>
</evidence>
<keyword evidence="8" id="KW-0413">Isomerase</keyword>
<keyword evidence="7" id="KW-0054">Arabinose catabolism</keyword>
<evidence type="ECO:0000256" key="3">
    <source>
        <dbReference type="ARBA" id="ARBA00010037"/>
    </source>
</evidence>
<dbReference type="InterPro" id="IPR036409">
    <property type="entry name" value="Aldolase_II/adducin_N_sf"/>
</dbReference>
<comment type="caution">
    <text evidence="15">The sequence shown here is derived from an EMBL/GenBank/DDBJ whole genome shotgun (WGS) entry which is preliminary data.</text>
</comment>
<dbReference type="FunFam" id="3.40.225.10:FF:000001">
    <property type="entry name" value="L-ribulose-5-phosphate 4-epimerase UlaF"/>
    <property type="match status" value="1"/>
</dbReference>
<organism evidence="15 16">
    <name type="scientific">Candidatus Ornithocaccomicrobium faecavium</name>
    <dbReference type="NCBI Taxonomy" id="2840890"/>
    <lineage>
        <taxon>Bacteria</taxon>
        <taxon>Bacillati</taxon>
        <taxon>Bacillota</taxon>
        <taxon>Clostridia</taxon>
        <taxon>Candidatus Ornithocaccomicrobium</taxon>
    </lineage>
</organism>
<dbReference type="SMART" id="SM01007">
    <property type="entry name" value="Aldolase_II"/>
    <property type="match status" value="1"/>
</dbReference>
<evidence type="ECO:0000256" key="10">
    <source>
        <dbReference type="ARBA" id="ARBA00032206"/>
    </source>
</evidence>
<evidence type="ECO:0000313" key="15">
    <source>
        <dbReference type="EMBL" id="HIV27825.1"/>
    </source>
</evidence>
<dbReference type="GO" id="GO:0019568">
    <property type="term" value="P:arabinose catabolic process"/>
    <property type="evidence" value="ECO:0007669"/>
    <property type="project" value="UniProtKB-KW"/>
</dbReference>
<comment type="cofactor">
    <cofactor evidence="2">
        <name>Zn(2+)</name>
        <dbReference type="ChEBI" id="CHEBI:29105"/>
    </cofactor>
</comment>
<comment type="catalytic activity">
    <reaction evidence="1">
        <text>L-ribulose 5-phosphate = D-xylulose 5-phosphate</text>
        <dbReference type="Rhea" id="RHEA:22368"/>
        <dbReference type="ChEBI" id="CHEBI:57737"/>
        <dbReference type="ChEBI" id="CHEBI:58226"/>
        <dbReference type="EC" id="5.1.3.4"/>
    </reaction>
</comment>
<reference evidence="15" key="2">
    <citation type="journal article" date="2021" name="PeerJ">
        <title>Extensive microbial diversity within the chicken gut microbiome revealed by metagenomics and culture.</title>
        <authorList>
            <person name="Gilroy R."/>
            <person name="Ravi A."/>
            <person name="Getino M."/>
            <person name="Pursley I."/>
            <person name="Horton D.L."/>
            <person name="Alikhan N.F."/>
            <person name="Baker D."/>
            <person name="Gharbi K."/>
            <person name="Hall N."/>
            <person name="Watson M."/>
            <person name="Adriaenssens E.M."/>
            <person name="Foster-Nyarko E."/>
            <person name="Jarju S."/>
            <person name="Secka A."/>
            <person name="Antonio M."/>
            <person name="Oren A."/>
            <person name="Chaudhuri R.R."/>
            <person name="La Ragione R."/>
            <person name="Hildebrand F."/>
            <person name="Pallen M.J."/>
        </authorList>
    </citation>
    <scope>NUCLEOTIDE SEQUENCE</scope>
    <source>
        <strain evidence="15">CHK183-6373</strain>
    </source>
</reference>
<evidence type="ECO:0000313" key="16">
    <source>
        <dbReference type="Proteomes" id="UP000886884"/>
    </source>
</evidence>
<keyword evidence="9" id="KW-0119">Carbohydrate metabolism</keyword>
<dbReference type="GO" id="GO:0016832">
    <property type="term" value="F:aldehyde-lyase activity"/>
    <property type="evidence" value="ECO:0007669"/>
    <property type="project" value="TreeGrafter"/>
</dbReference>
<dbReference type="NCBIfam" id="NF006047">
    <property type="entry name" value="PRK08193.1"/>
    <property type="match status" value="1"/>
</dbReference>
<comment type="function">
    <text evidence="11">Involved in the degradation of L-arabinose. Catalyzes the interconversion of L-ribulose 5-phosphate (LRu5P) and D-xylulose 5-phosphate (D-Xu5P) via a retroaldol/aldol mechanism (carbon-carbon bond cleavage analogous to a class II aldolase reaction).</text>
</comment>
<reference evidence="15" key="1">
    <citation type="submission" date="2020-10" db="EMBL/GenBank/DDBJ databases">
        <authorList>
            <person name="Gilroy R."/>
        </authorList>
    </citation>
    <scope>NUCLEOTIDE SEQUENCE</scope>
    <source>
        <strain evidence="15">CHK183-6373</strain>
    </source>
</reference>
<evidence type="ECO:0000256" key="12">
    <source>
        <dbReference type="ARBA" id="ARBA00060520"/>
    </source>
</evidence>
<keyword evidence="5" id="KW-0479">Metal-binding</keyword>
<dbReference type="EMBL" id="DVOT01000136">
    <property type="protein sequence ID" value="HIV27825.1"/>
    <property type="molecule type" value="Genomic_DNA"/>
</dbReference>